<feature type="domain" description="Reverse transcriptase" evidence="4">
    <location>
        <begin position="667"/>
        <end position="814"/>
    </location>
</feature>
<proteinExistence type="predicted"/>
<gene>
    <name evidence="5" type="ORF">SPIL2461_LOCUS8412</name>
</gene>
<feature type="region of interest" description="Disordered" evidence="2">
    <location>
        <begin position="1"/>
        <end position="43"/>
    </location>
</feature>
<dbReference type="InterPro" id="IPR000477">
    <property type="entry name" value="RT_dom"/>
</dbReference>
<evidence type="ECO:0000313" key="5">
    <source>
        <dbReference type="EMBL" id="CAE7354355.1"/>
    </source>
</evidence>
<feature type="compositionally biased region" description="Low complexity" evidence="2">
    <location>
        <begin position="452"/>
        <end position="462"/>
    </location>
</feature>
<dbReference type="Gene3D" id="3.30.40.10">
    <property type="entry name" value="Zinc/RING finger domain, C3HC4 (zinc finger)"/>
    <property type="match status" value="1"/>
</dbReference>
<feature type="region of interest" description="Disordered" evidence="2">
    <location>
        <begin position="390"/>
        <end position="505"/>
    </location>
</feature>
<dbReference type="InterPro" id="IPR001841">
    <property type="entry name" value="Znf_RING"/>
</dbReference>
<evidence type="ECO:0008006" key="7">
    <source>
        <dbReference type="Google" id="ProtNLM"/>
    </source>
</evidence>
<dbReference type="GO" id="GO:0008270">
    <property type="term" value="F:zinc ion binding"/>
    <property type="evidence" value="ECO:0007669"/>
    <property type="project" value="UniProtKB-KW"/>
</dbReference>
<feature type="compositionally biased region" description="Pro residues" evidence="2">
    <location>
        <begin position="487"/>
        <end position="497"/>
    </location>
</feature>
<evidence type="ECO:0000313" key="6">
    <source>
        <dbReference type="Proteomes" id="UP000649617"/>
    </source>
</evidence>
<protein>
    <recommendedName>
        <fullName evidence="7">RING-type domain-containing protein</fullName>
    </recommendedName>
</protein>
<feature type="region of interest" description="Disordered" evidence="2">
    <location>
        <begin position="574"/>
        <end position="595"/>
    </location>
</feature>
<sequence length="814" mass="86378">MATPPSPRLRDDTPLVSNNGLTTATGAAPSTPPWLLHPDAPSPSSSPSANACPVCLCEFEQGANGAEAVFPWPVCRHALHFGCAAHFVTNTRDLNCPSCRGGWPAWGADVFQAACRLHNVPPPAPAPDHDTTSRWHHEASAPQPPPAVLPFCCPRVFLADPARASDDDAWEELPDRHMHWAPFYNRQANSWEPEWTCLCCNATVDTSHPLLQALPPDSDPRARPMALAASRWICERAASQSTPVSRRAHPRASASGCCSGRTARTACGSPRAAFLISGRRADTQLVVRALVARRSWQTHGRCWAALGLSHQPRDCLEGRPVPVREAQLLLSLTSAASVLPAPTLVHLPWAWGQVVQPDGYIPATAQKALLHVSLGESAAAALVQAAARAPSGDPVAPAGIGHADGPDDGRDPSFSSSSSSSGTRNSSSTTTSCSNPPFPVPDAAPTLRDSPHFVSSSPSHSPRGVQHSVGIAAPTGQSGHSRAASPVSPPTAPPPPSTDNSPPSADLLRTQLLARFQSFFRGEWAPLLHAAMSEAGAVGRSTSTSPNSPSRRAERAIQCVHLGELSAARQAIDAEPLESANQDTLRQLTDPSRRPVEPYGPLGSEILDFQPDAPVALDRTALLANLRRGRKGAAPGPTGLTAEMLRLVLDAEESSQAFGDVAVLLDRASVPEPIAAVLAIGRLVAVRKPNGGTRGLVVGDFLRRVVARTLAQKFAAHFQRACLPHQHALTTHAGSEALVHALQARTQLDPRLTLVSVDVTAVYDLISRQAMLQALRRTPEASAVLPFIRLWYARASSYVWAAGPESLKQKVGNK</sequence>
<feature type="non-terminal residue" evidence="5">
    <location>
        <position position="1"/>
    </location>
</feature>
<feature type="compositionally biased region" description="Polar residues" evidence="2">
    <location>
        <begin position="579"/>
        <end position="590"/>
    </location>
</feature>
<feature type="domain" description="RING-type" evidence="3">
    <location>
        <begin position="52"/>
        <end position="100"/>
    </location>
</feature>
<keyword evidence="1" id="KW-0862">Zinc</keyword>
<keyword evidence="6" id="KW-1185">Reference proteome</keyword>
<keyword evidence="1" id="KW-0863">Zinc-finger</keyword>
<feature type="compositionally biased region" description="Low complexity" evidence="2">
    <location>
        <begin position="413"/>
        <end position="434"/>
    </location>
</feature>
<evidence type="ECO:0000256" key="2">
    <source>
        <dbReference type="SAM" id="MobiDB-lite"/>
    </source>
</evidence>
<dbReference type="SUPFAM" id="SSF57850">
    <property type="entry name" value="RING/U-box"/>
    <property type="match status" value="1"/>
</dbReference>
<dbReference type="EMBL" id="CAJNIZ010013814">
    <property type="protein sequence ID" value="CAE7354355.1"/>
    <property type="molecule type" value="Genomic_DNA"/>
</dbReference>
<dbReference type="OrthoDB" id="446848at2759"/>
<dbReference type="InterPro" id="IPR013083">
    <property type="entry name" value="Znf_RING/FYVE/PHD"/>
</dbReference>
<dbReference type="AlphaFoldDB" id="A0A812PHQ5"/>
<accession>A0A812PHQ5</accession>
<dbReference type="Proteomes" id="UP000649617">
    <property type="component" value="Unassembled WGS sequence"/>
</dbReference>
<name>A0A812PHQ5_SYMPI</name>
<reference evidence="5" key="1">
    <citation type="submission" date="2021-02" db="EMBL/GenBank/DDBJ databases">
        <authorList>
            <person name="Dougan E. K."/>
            <person name="Rhodes N."/>
            <person name="Thang M."/>
            <person name="Chan C."/>
        </authorList>
    </citation>
    <scope>NUCLEOTIDE SEQUENCE</scope>
</reference>
<comment type="caution">
    <text evidence="5">The sequence shown here is derived from an EMBL/GenBank/DDBJ whole genome shotgun (WGS) entry which is preliminary data.</text>
</comment>
<evidence type="ECO:0000259" key="3">
    <source>
        <dbReference type="PROSITE" id="PS50089"/>
    </source>
</evidence>
<evidence type="ECO:0000256" key="1">
    <source>
        <dbReference type="PROSITE-ProRule" id="PRU00175"/>
    </source>
</evidence>
<dbReference type="PROSITE" id="PS50089">
    <property type="entry name" value="ZF_RING_2"/>
    <property type="match status" value="1"/>
</dbReference>
<keyword evidence="1" id="KW-0479">Metal-binding</keyword>
<dbReference type="PROSITE" id="PS50878">
    <property type="entry name" value="RT_POL"/>
    <property type="match status" value="1"/>
</dbReference>
<evidence type="ECO:0000259" key="4">
    <source>
        <dbReference type="PROSITE" id="PS50878"/>
    </source>
</evidence>
<organism evidence="5 6">
    <name type="scientific">Symbiodinium pilosum</name>
    <name type="common">Dinoflagellate</name>
    <dbReference type="NCBI Taxonomy" id="2952"/>
    <lineage>
        <taxon>Eukaryota</taxon>
        <taxon>Sar</taxon>
        <taxon>Alveolata</taxon>
        <taxon>Dinophyceae</taxon>
        <taxon>Suessiales</taxon>
        <taxon>Symbiodiniaceae</taxon>
        <taxon>Symbiodinium</taxon>
    </lineage>
</organism>